<comment type="caution">
    <text evidence="1">The sequence shown here is derived from an EMBL/GenBank/DDBJ whole genome shotgun (WGS) entry which is preliminary data.</text>
</comment>
<sequence length="42" mass="4829">MEKNGLTKLAVRCYYVRSDIVCYLLRTNEALTMHELFGCLCG</sequence>
<dbReference type="AlphaFoldDB" id="V8CEI5"/>
<dbReference type="Proteomes" id="UP000018683">
    <property type="component" value="Unassembled WGS sequence"/>
</dbReference>
<dbReference type="EMBL" id="AZJE01000004">
    <property type="protein sequence ID" value="ETD25482.1"/>
    <property type="molecule type" value="Genomic_DNA"/>
</dbReference>
<proteinExistence type="predicted"/>
<organism evidence="1 2">
    <name type="scientific">[Ruminococcus] lactaris CC59_002D</name>
    <dbReference type="NCBI Taxonomy" id="1073376"/>
    <lineage>
        <taxon>Bacteria</taxon>
        <taxon>Bacillati</taxon>
        <taxon>Bacillota</taxon>
        <taxon>Clostridia</taxon>
        <taxon>Lachnospirales</taxon>
        <taxon>Lachnospiraceae</taxon>
        <taxon>Mediterraneibacter</taxon>
    </lineage>
</organism>
<evidence type="ECO:0000313" key="1">
    <source>
        <dbReference type="EMBL" id="ETD25482.1"/>
    </source>
</evidence>
<name>V8CEI5_9FIRM</name>
<reference evidence="1 2" key="1">
    <citation type="submission" date="2013-10" db="EMBL/GenBank/DDBJ databases">
        <title>The Genome Sequence of Ruminococcus lactaris CC59_002D.</title>
        <authorList>
            <consortium name="The Broad Institute Genomics Platform"/>
            <person name="Earl A."/>
            <person name="Allen-Vercoe E."/>
            <person name="Daigneault M."/>
            <person name="Young S.K."/>
            <person name="Zeng Q."/>
            <person name="Gargeya S."/>
            <person name="Fitzgerald M."/>
            <person name="Abouelleil A."/>
            <person name="Alvarado L."/>
            <person name="Chapman S.B."/>
            <person name="Gainer-Dewar J."/>
            <person name="Goldberg J."/>
            <person name="Griggs A."/>
            <person name="Gujja S."/>
            <person name="Hansen M."/>
            <person name="Howarth C."/>
            <person name="Imamovic A."/>
            <person name="Ireland A."/>
            <person name="Larimer J."/>
            <person name="McCowan C."/>
            <person name="Murphy C."/>
            <person name="Pearson M."/>
            <person name="Poon T.W."/>
            <person name="Priest M."/>
            <person name="Roberts A."/>
            <person name="Saif S."/>
            <person name="Shea T."/>
            <person name="Sykes S."/>
            <person name="Wortman J."/>
            <person name="Nusbaum C."/>
            <person name="Birren B."/>
        </authorList>
    </citation>
    <scope>NUCLEOTIDE SEQUENCE [LARGE SCALE GENOMIC DNA]</scope>
    <source>
        <strain evidence="1 2">CC59_002D</strain>
    </source>
</reference>
<dbReference type="STRING" id="1073376.HMPREF1202_00282"/>
<dbReference type="HOGENOM" id="CLU_3257427_0_0_9"/>
<protein>
    <submittedName>
        <fullName evidence="1">Uncharacterized protein</fullName>
    </submittedName>
</protein>
<evidence type="ECO:0000313" key="2">
    <source>
        <dbReference type="Proteomes" id="UP000018683"/>
    </source>
</evidence>
<accession>V8CEI5</accession>
<gene>
    <name evidence="1" type="ORF">HMPREF1202_00282</name>
</gene>